<dbReference type="SUPFAM" id="SSF48403">
    <property type="entry name" value="Ankyrin repeat"/>
    <property type="match status" value="1"/>
</dbReference>
<evidence type="ECO:0000313" key="1">
    <source>
        <dbReference type="EMBL" id="KAL2915117.1"/>
    </source>
</evidence>
<proteinExistence type="predicted"/>
<dbReference type="InterPro" id="IPR036770">
    <property type="entry name" value="Ankyrin_rpt-contain_sf"/>
</dbReference>
<sequence length="471" mass="50133">MSPAAHADAGETKTPMLDWFLSRRLLPAEVDSLSAGAREAIWAQALCSDWPGNLKTLPRLKALGTVPLAAVSRGMFDRLVALRAPMDAGVSMRLAVRYGWADVTQLADPGTLAAAAAREGAVPVLEEMHAARALGGPGGPQPHRLAELAASEGQLAAVQWLRGRTARSDWPAAAAMHAAARSGSLELVAWLLNTDGRSNAAGGIDAAAEHGHLHVVRHLADHVRGGECNVTAFTAAFVNGHINVLEFLRARFPQVYARAGDSAFKPVGHHASLQWLHQNRPHLVTAGLLPRFIDAGDAVAVSFLVEATGASIKPKMLQSALAANHAALVDWIVTHGRFQASRSIFDPPQQHGRNTDALAVLIAHDPRLAPYLADTFAAAGNNKLVEWLMVRFPGSVTQSTLEIAAARPDRAIVALIVTRCKGVEWDLVRARNIAAQNHAGARIMRLLGADSPGEVEATDLPNATEALRQEE</sequence>
<protein>
    <recommendedName>
        <fullName evidence="3">Ankyrin repeat domain-containing protein</fullName>
    </recommendedName>
</protein>
<name>A0ABR4N6F4_9FUNG</name>
<dbReference type="Proteomes" id="UP001527925">
    <property type="component" value="Unassembled WGS sequence"/>
</dbReference>
<dbReference type="PANTHER" id="PTHR46586">
    <property type="entry name" value="ANKYRIN REPEAT-CONTAINING PROTEIN"/>
    <property type="match status" value="1"/>
</dbReference>
<evidence type="ECO:0000313" key="2">
    <source>
        <dbReference type="Proteomes" id="UP001527925"/>
    </source>
</evidence>
<dbReference type="EMBL" id="JADGIZ020000027">
    <property type="protein sequence ID" value="KAL2915117.1"/>
    <property type="molecule type" value="Genomic_DNA"/>
</dbReference>
<keyword evidence="2" id="KW-1185">Reference proteome</keyword>
<dbReference type="InterPro" id="IPR052050">
    <property type="entry name" value="SecEffector_AnkRepeat"/>
</dbReference>
<evidence type="ECO:0008006" key="3">
    <source>
        <dbReference type="Google" id="ProtNLM"/>
    </source>
</evidence>
<comment type="caution">
    <text evidence="1">The sequence shown here is derived from an EMBL/GenBank/DDBJ whole genome shotgun (WGS) entry which is preliminary data.</text>
</comment>
<dbReference type="Gene3D" id="1.25.40.20">
    <property type="entry name" value="Ankyrin repeat-containing domain"/>
    <property type="match status" value="1"/>
</dbReference>
<accession>A0ABR4N6F4</accession>
<reference evidence="1 2" key="1">
    <citation type="submission" date="2023-09" db="EMBL/GenBank/DDBJ databases">
        <title>Pangenome analysis of Batrachochytrium dendrobatidis and related Chytrids.</title>
        <authorList>
            <person name="Yacoub M.N."/>
            <person name="Stajich J.E."/>
            <person name="James T.Y."/>
        </authorList>
    </citation>
    <scope>NUCLEOTIDE SEQUENCE [LARGE SCALE GENOMIC DNA]</scope>
    <source>
        <strain evidence="1 2">JEL0888</strain>
    </source>
</reference>
<organism evidence="1 2">
    <name type="scientific">Polyrhizophydium stewartii</name>
    <dbReference type="NCBI Taxonomy" id="2732419"/>
    <lineage>
        <taxon>Eukaryota</taxon>
        <taxon>Fungi</taxon>
        <taxon>Fungi incertae sedis</taxon>
        <taxon>Chytridiomycota</taxon>
        <taxon>Chytridiomycota incertae sedis</taxon>
        <taxon>Chytridiomycetes</taxon>
        <taxon>Rhizophydiales</taxon>
        <taxon>Rhizophydiales incertae sedis</taxon>
        <taxon>Polyrhizophydium</taxon>
    </lineage>
</organism>
<gene>
    <name evidence="1" type="ORF">HK105_205441</name>
</gene>
<dbReference type="PANTHER" id="PTHR46586:SF3">
    <property type="entry name" value="ANKYRIN REPEAT-CONTAINING PROTEIN"/>
    <property type="match status" value="1"/>
</dbReference>